<gene>
    <name evidence="2" type="ordered locus">Fleli_1157</name>
</gene>
<dbReference type="eggNOG" id="COG1988">
    <property type="taxonomic scope" value="Bacteria"/>
</dbReference>
<dbReference type="InterPro" id="IPR053170">
    <property type="entry name" value="Transcription_regulator"/>
</dbReference>
<sequence>MDSLTQIVLGAAVGELIAGRKIGNQAMLWGAVAGTIPDLDVLANPFLDIVQELRWHRSFMHSILFAVLFAPFLGWLFNLLGKKYKLKFLSEMSFWRWTHLFFWGMITHSWLDIFTTWGTKIFYPFSDYGYATKTVFVVDFFYTFPFLILLLWARFLPAFKRKKYNKKRAFLVWFGVGMSSFYLLMGVINQQRVNQVFEESLKAQNIDYLRYDTKTTPLNILLWNNIVETEKGYYSGYYSVLDNDKTIKYYYFDKNWQLLEPIKDNEKVKQLLEVPQGYYTVETRTENGNKIYQINDLRFGQLDGWQNGDGDFVFTYLITEDKNGNLSFEQKKNKFDEGFTLVKQLFGRALGN</sequence>
<dbReference type="Proteomes" id="UP000006054">
    <property type="component" value="Chromosome"/>
</dbReference>
<accession>I4AI10</accession>
<evidence type="ECO:0000256" key="1">
    <source>
        <dbReference type="SAM" id="Phobius"/>
    </source>
</evidence>
<feature type="transmembrane region" description="Helical" evidence="1">
    <location>
        <begin position="59"/>
        <end position="80"/>
    </location>
</feature>
<proteinExistence type="predicted"/>
<protein>
    <submittedName>
        <fullName evidence="2">Putative membrane-bound metal-dependent hydrolase</fullName>
    </submittedName>
</protein>
<keyword evidence="1" id="KW-0812">Transmembrane</keyword>
<name>I4AI10_BERLS</name>
<evidence type="ECO:0000313" key="2">
    <source>
        <dbReference type="EMBL" id="AFM03595.1"/>
    </source>
</evidence>
<dbReference type="EMBL" id="CP003345">
    <property type="protein sequence ID" value="AFM03595.1"/>
    <property type="molecule type" value="Genomic_DNA"/>
</dbReference>
<feature type="transmembrane region" description="Helical" evidence="1">
    <location>
        <begin position="100"/>
        <end position="123"/>
    </location>
</feature>
<dbReference type="HOGENOM" id="CLU_067817_0_0_10"/>
<dbReference type="KEGG" id="fli:Fleli_1157"/>
<reference evidence="3" key="1">
    <citation type="submission" date="2012-06" db="EMBL/GenBank/DDBJ databases">
        <title>The complete genome of Flexibacter litoralis DSM 6794.</title>
        <authorList>
            <person name="Lucas S."/>
            <person name="Copeland A."/>
            <person name="Lapidus A."/>
            <person name="Glavina del Rio T."/>
            <person name="Dalin E."/>
            <person name="Tice H."/>
            <person name="Bruce D."/>
            <person name="Goodwin L."/>
            <person name="Pitluck S."/>
            <person name="Peters L."/>
            <person name="Ovchinnikova G."/>
            <person name="Lu M."/>
            <person name="Kyrpides N."/>
            <person name="Mavromatis K."/>
            <person name="Ivanova N."/>
            <person name="Brettin T."/>
            <person name="Detter J.C."/>
            <person name="Han C."/>
            <person name="Larimer F."/>
            <person name="Land M."/>
            <person name="Hauser L."/>
            <person name="Markowitz V."/>
            <person name="Cheng J.-F."/>
            <person name="Hugenholtz P."/>
            <person name="Woyke T."/>
            <person name="Wu D."/>
            <person name="Spring S."/>
            <person name="Lang E."/>
            <person name="Kopitz M."/>
            <person name="Brambilla E."/>
            <person name="Klenk H.-P."/>
            <person name="Eisen J.A."/>
        </authorList>
    </citation>
    <scope>NUCLEOTIDE SEQUENCE [LARGE SCALE GENOMIC DNA]</scope>
    <source>
        <strain evidence="3">ATCC 23117 / DSM 6794 / NBRC 15988 / NCIMB 1366 / Sio-4</strain>
    </source>
</reference>
<keyword evidence="2" id="KW-0378">Hydrolase</keyword>
<keyword evidence="1" id="KW-1133">Transmembrane helix</keyword>
<feature type="transmembrane region" description="Helical" evidence="1">
    <location>
        <begin position="169"/>
        <end position="188"/>
    </location>
</feature>
<dbReference type="PANTHER" id="PTHR40031">
    <property type="entry name" value="HYPOTHETICAL MEMBRANE SPANNING PROTEIN"/>
    <property type="match status" value="1"/>
</dbReference>
<dbReference type="PANTHER" id="PTHR40031:SF1">
    <property type="entry name" value="MEMBRANE-BOUND METAL-DEPENDENT HYDROLASE"/>
    <property type="match status" value="1"/>
</dbReference>
<dbReference type="Pfam" id="PF04307">
    <property type="entry name" value="YdjM"/>
    <property type="match status" value="1"/>
</dbReference>
<dbReference type="InterPro" id="IPR007404">
    <property type="entry name" value="YdjM-like"/>
</dbReference>
<keyword evidence="1" id="KW-0472">Membrane</keyword>
<dbReference type="OrthoDB" id="9781927at2"/>
<dbReference type="STRING" id="880071.Fleli_1157"/>
<dbReference type="RefSeq" id="WP_014797052.1">
    <property type="nucleotide sequence ID" value="NC_018018.1"/>
</dbReference>
<keyword evidence="3" id="KW-1185">Reference proteome</keyword>
<feature type="transmembrane region" description="Helical" evidence="1">
    <location>
        <begin position="135"/>
        <end position="157"/>
    </location>
</feature>
<organism evidence="2 3">
    <name type="scientific">Bernardetia litoralis (strain ATCC 23117 / DSM 6794 / NBRC 15988 / NCIMB 1366 / Fx l1 / Sio-4)</name>
    <name type="common">Flexibacter litoralis</name>
    <dbReference type="NCBI Taxonomy" id="880071"/>
    <lineage>
        <taxon>Bacteria</taxon>
        <taxon>Pseudomonadati</taxon>
        <taxon>Bacteroidota</taxon>
        <taxon>Cytophagia</taxon>
        <taxon>Cytophagales</taxon>
        <taxon>Bernardetiaceae</taxon>
        <taxon>Bernardetia</taxon>
    </lineage>
</organism>
<dbReference type="AlphaFoldDB" id="I4AI10"/>
<evidence type="ECO:0000313" key="3">
    <source>
        <dbReference type="Proteomes" id="UP000006054"/>
    </source>
</evidence>
<dbReference type="GO" id="GO:0016787">
    <property type="term" value="F:hydrolase activity"/>
    <property type="evidence" value="ECO:0007669"/>
    <property type="project" value="UniProtKB-KW"/>
</dbReference>